<keyword evidence="4 7" id="KW-1133">Transmembrane helix</keyword>
<evidence type="ECO:0000256" key="7">
    <source>
        <dbReference type="SAM" id="Phobius"/>
    </source>
</evidence>
<feature type="transmembrane region" description="Helical" evidence="7">
    <location>
        <begin position="496"/>
        <end position="518"/>
    </location>
</feature>
<comment type="subcellular location">
    <subcellularLocation>
        <location evidence="1">Cell membrane</location>
        <topology evidence="1">Multi-pass membrane protein</topology>
    </subcellularLocation>
</comment>
<evidence type="ECO:0000256" key="6">
    <source>
        <dbReference type="SAM" id="Coils"/>
    </source>
</evidence>
<dbReference type="RefSeq" id="WP_148578847.1">
    <property type="nucleotide sequence ID" value="NZ_JAVEUW010000005.1"/>
</dbReference>
<dbReference type="InterPro" id="IPR050445">
    <property type="entry name" value="Bact_polysacc_biosynth/exp"/>
</dbReference>
<evidence type="ECO:0000256" key="5">
    <source>
        <dbReference type="ARBA" id="ARBA00023136"/>
    </source>
</evidence>
<keyword evidence="3 7" id="KW-0812">Transmembrane</keyword>
<feature type="coiled-coil region" evidence="6">
    <location>
        <begin position="162"/>
        <end position="239"/>
    </location>
</feature>
<feature type="domain" description="Tyrosine-protein kinase G-rich" evidence="9">
    <location>
        <begin position="374"/>
        <end position="453"/>
    </location>
</feature>
<proteinExistence type="predicted"/>
<evidence type="ECO:0000313" key="11">
    <source>
        <dbReference type="Proteomes" id="UP000389128"/>
    </source>
</evidence>
<dbReference type="Pfam" id="PF02706">
    <property type="entry name" value="Wzz"/>
    <property type="match status" value="1"/>
</dbReference>
<keyword evidence="2" id="KW-1003">Cell membrane</keyword>
<reference evidence="10 11" key="1">
    <citation type="submission" date="2019-01" db="EMBL/GenBank/DDBJ databases">
        <title>Zoogloea oleivorans genome sequencing and assembly.</title>
        <authorList>
            <person name="Tancsics A."/>
            <person name="Farkas M."/>
            <person name="Kriszt B."/>
            <person name="Maroti G."/>
            <person name="Horvath B."/>
        </authorList>
    </citation>
    <scope>NUCLEOTIDE SEQUENCE [LARGE SCALE GENOMIC DNA]</scope>
    <source>
        <strain evidence="10 11">Buc</strain>
    </source>
</reference>
<dbReference type="PANTHER" id="PTHR32309:SF13">
    <property type="entry name" value="FERRIC ENTEROBACTIN TRANSPORT PROTEIN FEPE"/>
    <property type="match status" value="1"/>
</dbReference>
<dbReference type="NCBIfam" id="TIGR03007">
    <property type="entry name" value="pepcterm_ChnLen"/>
    <property type="match status" value="1"/>
</dbReference>
<evidence type="ECO:0000259" key="8">
    <source>
        <dbReference type="Pfam" id="PF02706"/>
    </source>
</evidence>
<keyword evidence="5 7" id="KW-0472">Membrane</keyword>
<gene>
    <name evidence="10" type="ORF">ETQ85_09645</name>
</gene>
<dbReference type="GO" id="GO:0004713">
    <property type="term" value="F:protein tyrosine kinase activity"/>
    <property type="evidence" value="ECO:0007669"/>
    <property type="project" value="TreeGrafter"/>
</dbReference>
<dbReference type="AlphaFoldDB" id="A0A6C2CXG8"/>
<evidence type="ECO:0000256" key="3">
    <source>
        <dbReference type="ARBA" id="ARBA00022692"/>
    </source>
</evidence>
<evidence type="ECO:0000313" key="10">
    <source>
        <dbReference type="EMBL" id="TYC58787.1"/>
    </source>
</evidence>
<name>A0A6C2CXG8_9RHOO</name>
<dbReference type="InterPro" id="IPR003856">
    <property type="entry name" value="LPS_length_determ_N"/>
</dbReference>
<dbReference type="PANTHER" id="PTHR32309">
    <property type="entry name" value="TYROSINE-PROTEIN KINASE"/>
    <property type="match status" value="1"/>
</dbReference>
<evidence type="ECO:0000256" key="1">
    <source>
        <dbReference type="ARBA" id="ARBA00004651"/>
    </source>
</evidence>
<accession>A0A6C2CXG8</accession>
<dbReference type="EMBL" id="SDKK01000008">
    <property type="protein sequence ID" value="TYC58787.1"/>
    <property type="molecule type" value="Genomic_DNA"/>
</dbReference>
<evidence type="ECO:0000259" key="9">
    <source>
        <dbReference type="Pfam" id="PF13807"/>
    </source>
</evidence>
<dbReference type="Proteomes" id="UP000389128">
    <property type="component" value="Unassembled WGS sequence"/>
</dbReference>
<feature type="domain" description="Polysaccharide chain length determinant N-terminal" evidence="8">
    <location>
        <begin position="8"/>
        <end position="93"/>
    </location>
</feature>
<keyword evidence="6" id="KW-0175">Coiled coil</keyword>
<sequence>MEDILRQLSVILRGMWLYRWWGLAAAWIVGPIAAATVYLLPDRYESSARVYVDTQSILKPLMSGLAVQPNVDQQINILSRTLISRPNVEKLIRMADLDLTVKNKEEREALIASVTKSLEIRVAAGRDNLYTLAYTDTDAERAKRVVQSLVSMFVESGLGDKRKDSDTARKFIEEQIKAYEQKLEEAENRLKEYKLRNLNTVGTGGRDYFSKMNDAGEQLNQAKLALREAENSRDALKRQLTGEEPVLLPENPSSATLATVSVPELDGRIEALKKSLDGLLQRFTDQHPDVVGARKQIESLEAQKIQEIKARRKAAPSGGSAMGSANANPVFQQLKMSLAEAEANVASLHARVAEYESRVQSLNASSRMLPQIEAEFTQLNRDYDVNKRNYDALVARRESATMAVEMGATSGVADFRLIDPPTVPSKPAAPNRLLLMPGAGLAALLLGAAISFLISQIRPTFSDTQVLREVTGLAVLGSVSMLADPDRLRNLRRGKIVFLGGVGALVGLFSAMTVWLMLARMA</sequence>
<dbReference type="Pfam" id="PF13807">
    <property type="entry name" value="GNVR"/>
    <property type="match status" value="1"/>
</dbReference>
<dbReference type="GO" id="GO:0005886">
    <property type="term" value="C:plasma membrane"/>
    <property type="evidence" value="ECO:0007669"/>
    <property type="project" value="UniProtKB-SubCell"/>
</dbReference>
<dbReference type="OrthoDB" id="9795292at2"/>
<protein>
    <submittedName>
        <fullName evidence="10">Chain length-determining protein</fullName>
    </submittedName>
</protein>
<feature type="coiled-coil region" evidence="6">
    <location>
        <begin position="331"/>
        <end position="365"/>
    </location>
</feature>
<feature type="transmembrane region" description="Helical" evidence="7">
    <location>
        <begin position="433"/>
        <end position="454"/>
    </location>
</feature>
<evidence type="ECO:0000256" key="4">
    <source>
        <dbReference type="ARBA" id="ARBA00022989"/>
    </source>
</evidence>
<dbReference type="InterPro" id="IPR014345">
    <property type="entry name" value="XrtA_polysacc_chain"/>
</dbReference>
<evidence type="ECO:0000256" key="2">
    <source>
        <dbReference type="ARBA" id="ARBA00022475"/>
    </source>
</evidence>
<comment type="caution">
    <text evidence="10">The sequence shown here is derived from an EMBL/GenBank/DDBJ whole genome shotgun (WGS) entry which is preliminary data.</text>
</comment>
<dbReference type="InterPro" id="IPR032807">
    <property type="entry name" value="GNVR"/>
</dbReference>
<organism evidence="10 11">
    <name type="scientific">Zoogloea oleivorans</name>
    <dbReference type="NCBI Taxonomy" id="1552750"/>
    <lineage>
        <taxon>Bacteria</taxon>
        <taxon>Pseudomonadati</taxon>
        <taxon>Pseudomonadota</taxon>
        <taxon>Betaproteobacteria</taxon>
        <taxon>Rhodocyclales</taxon>
        <taxon>Zoogloeaceae</taxon>
        <taxon>Zoogloea</taxon>
    </lineage>
</organism>
<feature type="transmembrane region" description="Helical" evidence="7">
    <location>
        <begin position="20"/>
        <end position="40"/>
    </location>
</feature>
<keyword evidence="11" id="KW-1185">Reference proteome</keyword>